<evidence type="ECO:0000256" key="1">
    <source>
        <dbReference type="PIRNR" id="PIRNR009451"/>
    </source>
</evidence>
<dbReference type="InterPro" id="IPR037171">
    <property type="entry name" value="NagB/RpiA_transferase-like"/>
</dbReference>
<keyword evidence="1 2" id="KW-0456">Lyase</keyword>
<dbReference type="EMBL" id="CP060637">
    <property type="protein sequence ID" value="QNM15939.1"/>
    <property type="molecule type" value="Genomic_DNA"/>
</dbReference>
<sequence>MDIKTIVNKVNKEIPEFIEGYGEVKPYAGPFATIPEGRKYAPLKAFSKPGDTKLVDSISEAIQKCGLKDGMTISFHHHLRNGDYILNMVMDEIAKLGIKDINIVCSSLTKAHEPLIEHIKSGVVTGIGTSGLRGEIAKEISKHNILGKPVIFRTHGGRARAIEAGEVKIDVAFIAAPACDKMGNMNGSEGKSSFGAMGYPMVDAEYADKVVAITDNLMPFPLKKISIPMTLVDYVVEVESIGDPELIGTGATRMTKNPQELLIAEKASDVLIASGYIQNGFSFQAGSGGSSLAVCKFLKEYMKKNNIKGSFGAGGITSTMVNLLEEGYFEALLDTQTFDSAAAESLRRNPNHIEMSASMYANPHNKACSAHQLDVMILSATEIDTDFNINSLTGSTGMIMGALGGAPDTAAGAKLTVVVAPTMRKRIPIVTDKVTNIVTPGETVDVLVTERGICVNPRRTDLIEKFEAAGIKLKSIEQLKNEVEKLTGTPERVELTDNIVAVIEYRDGTVIDVVKQVKE</sequence>
<dbReference type="SUPFAM" id="SSF100950">
    <property type="entry name" value="NagB/RpiA/CoA transferase-like"/>
    <property type="match status" value="2"/>
</dbReference>
<dbReference type="Proteomes" id="UP000515913">
    <property type="component" value="Chromosome"/>
</dbReference>
<protein>
    <recommendedName>
        <fullName evidence="1">Citrate lyase alpha chain</fullName>
        <shortName evidence="1">Citrase alpha chain</shortName>
        <ecNumber evidence="1">2.8.3.10</ecNumber>
        <ecNumber evidence="1">4.1.3.6</ecNumber>
    </recommendedName>
    <alternativeName>
        <fullName evidence="1">Citrate (pro-3S)-lyase alpha chain</fullName>
    </alternativeName>
    <alternativeName>
        <fullName evidence="1">Citrate CoA-transferase subunit</fullName>
    </alternativeName>
</protein>
<dbReference type="PIRSF" id="PIRSF009451">
    <property type="entry name" value="Citrt_lyas_alpha"/>
    <property type="match status" value="1"/>
</dbReference>
<name>A0A7G9GYQ7_9FUSO</name>
<dbReference type="GO" id="GO:0008815">
    <property type="term" value="F:citrate (pro-3S)-lyase activity"/>
    <property type="evidence" value="ECO:0007669"/>
    <property type="project" value="UniProtKB-UniRule"/>
</dbReference>
<dbReference type="EC" id="4.1.3.6" evidence="1"/>
<comment type="catalytic activity">
    <reaction evidence="1">
        <text>citrate = oxaloacetate + acetate</text>
        <dbReference type="Rhea" id="RHEA:10760"/>
        <dbReference type="ChEBI" id="CHEBI:16452"/>
        <dbReference type="ChEBI" id="CHEBI:16947"/>
        <dbReference type="ChEBI" id="CHEBI:30089"/>
        <dbReference type="EC" id="4.1.3.6"/>
    </reaction>
</comment>
<dbReference type="NCBIfam" id="TIGR01584">
    <property type="entry name" value="citF"/>
    <property type="match status" value="1"/>
</dbReference>
<dbReference type="GO" id="GO:0005737">
    <property type="term" value="C:cytoplasm"/>
    <property type="evidence" value="ECO:0007669"/>
    <property type="project" value="UniProtKB-SubCell"/>
</dbReference>
<gene>
    <name evidence="2" type="primary">citF</name>
    <name evidence="2" type="ORF">H9Q81_03640</name>
</gene>
<comment type="subcellular location">
    <subcellularLocation>
        <location evidence="1">Cytoplasm</location>
    </subcellularLocation>
</comment>
<proteinExistence type="predicted"/>
<evidence type="ECO:0000313" key="2">
    <source>
        <dbReference type="EMBL" id="QNM15939.1"/>
    </source>
</evidence>
<dbReference type="AlphaFoldDB" id="A0A7G9GYQ7"/>
<comment type="catalytic activity">
    <reaction evidence="1">
        <text>citrate + acetyl-CoA = (3S)-citryl-CoA + acetate</text>
        <dbReference type="Rhea" id="RHEA:19405"/>
        <dbReference type="ChEBI" id="CHEBI:16947"/>
        <dbReference type="ChEBI" id="CHEBI:30089"/>
        <dbReference type="ChEBI" id="CHEBI:57288"/>
        <dbReference type="ChEBI" id="CHEBI:57321"/>
        <dbReference type="EC" id="2.8.3.10"/>
    </reaction>
</comment>
<keyword evidence="1" id="KW-0963">Cytoplasm</keyword>
<dbReference type="Pfam" id="PF04223">
    <property type="entry name" value="CitF"/>
    <property type="match status" value="1"/>
</dbReference>
<dbReference type="GO" id="GO:0006084">
    <property type="term" value="P:acetyl-CoA metabolic process"/>
    <property type="evidence" value="ECO:0007669"/>
    <property type="project" value="UniProtKB-UniRule"/>
</dbReference>
<organism evidence="2 3">
    <name type="scientific">Fusobacterium hominis</name>
    <dbReference type="NCBI Taxonomy" id="2764326"/>
    <lineage>
        <taxon>Bacteria</taxon>
        <taxon>Fusobacteriati</taxon>
        <taxon>Fusobacteriota</taxon>
        <taxon>Fusobacteriia</taxon>
        <taxon>Fusobacteriales</taxon>
        <taxon>Fusobacteriaceae</taxon>
        <taxon>Fusobacterium</taxon>
    </lineage>
</organism>
<dbReference type="GO" id="GO:0009346">
    <property type="term" value="C:ATP-independent citrate lyase complex"/>
    <property type="evidence" value="ECO:0007669"/>
    <property type="project" value="UniProtKB-UniRule"/>
</dbReference>
<reference evidence="2 3" key="1">
    <citation type="submission" date="2020-08" db="EMBL/GenBank/DDBJ databases">
        <authorList>
            <person name="Liu C."/>
            <person name="Sun Q."/>
        </authorList>
    </citation>
    <scope>NUCLEOTIDE SEQUENCE [LARGE SCALE GENOMIC DNA]</scope>
    <source>
        <strain evidence="2 3">NSJ-57</strain>
    </source>
</reference>
<accession>A0A7G9GYQ7</accession>
<dbReference type="EC" id="2.8.3.10" evidence="1"/>
<dbReference type="KEGG" id="fho:H9Q81_03640"/>
<dbReference type="Gene3D" id="3.40.1080.10">
    <property type="entry name" value="Glutaconate Coenzyme A-transferase"/>
    <property type="match status" value="2"/>
</dbReference>
<dbReference type="InterPro" id="IPR006472">
    <property type="entry name" value="Citrate_lyase_asu"/>
</dbReference>
<dbReference type="GO" id="GO:0008814">
    <property type="term" value="F:citrate CoA-transferase activity"/>
    <property type="evidence" value="ECO:0007669"/>
    <property type="project" value="UniProtKB-UniRule"/>
</dbReference>
<evidence type="ECO:0000313" key="3">
    <source>
        <dbReference type="Proteomes" id="UP000515913"/>
    </source>
</evidence>
<keyword evidence="3" id="KW-1185">Reference proteome</keyword>
<dbReference type="PANTHER" id="PTHR40596:SF1">
    <property type="entry name" value="CITRATE LYASE ALPHA CHAIN"/>
    <property type="match status" value="1"/>
</dbReference>
<keyword evidence="1 2" id="KW-0808">Transferase</keyword>
<dbReference type="PANTHER" id="PTHR40596">
    <property type="entry name" value="CITRATE LYASE ALPHA CHAIN"/>
    <property type="match status" value="1"/>
</dbReference>